<dbReference type="Proteomes" id="UP001622612">
    <property type="component" value="Chromosome"/>
</dbReference>
<dbReference type="RefSeq" id="WP_405311696.1">
    <property type="nucleotide sequence ID" value="NZ_CP088155.1"/>
</dbReference>
<evidence type="ECO:0000313" key="2">
    <source>
        <dbReference type="Proteomes" id="UP001622612"/>
    </source>
</evidence>
<accession>A0ABZ2TQV5</accession>
<name>A0ABZ2TQV5_9BACT</name>
<gene>
    <name evidence="1" type="ORF">LQ356_00255</name>
</gene>
<organism evidence="1 2">
    <name type="scientific">Metamycoplasma faucium</name>
    <dbReference type="NCBI Taxonomy" id="56142"/>
    <lineage>
        <taxon>Bacteria</taxon>
        <taxon>Bacillati</taxon>
        <taxon>Mycoplasmatota</taxon>
        <taxon>Mycoplasmoidales</taxon>
        <taxon>Metamycoplasmataceae</taxon>
        <taxon>Metamycoplasma</taxon>
    </lineage>
</organism>
<proteinExistence type="predicted"/>
<keyword evidence="2" id="KW-1185">Reference proteome</keyword>
<protein>
    <submittedName>
        <fullName evidence="1">Uncharacterized protein</fullName>
    </submittedName>
</protein>
<dbReference type="EMBL" id="CP088155">
    <property type="protein sequence ID" value="WYM97316.1"/>
    <property type="molecule type" value="Genomic_DNA"/>
</dbReference>
<reference evidence="1" key="1">
    <citation type="submission" date="2021-11" db="EMBL/GenBank/DDBJ databases">
        <title>The first genome sequence of unculturable Mycoplasma faucium obtained by de novo assembly of metagenomic reads.</title>
        <authorList>
            <person name="Sabat A.J."/>
            <person name="Bathoorn E."/>
            <person name="Akkerboom V."/>
            <person name="Friedrich A.W."/>
        </authorList>
    </citation>
    <scope>NUCLEOTIDE SEQUENCE [LARGE SCALE GENOMIC DNA]</scope>
    <source>
        <strain evidence="1">UMCG-MFM1</strain>
    </source>
</reference>
<sequence length="88" mass="9931">MNFCDTIFPVFLDLISRLTSTLSSLIFLIPKTETSYFEELIPETSRIFSGEGSLTNSSTVCSFLYFSGTVSFTFRYIVISSATLWDNL</sequence>
<evidence type="ECO:0000313" key="1">
    <source>
        <dbReference type="EMBL" id="WYM97316.1"/>
    </source>
</evidence>